<dbReference type="OrthoDB" id="421993at2759"/>
<dbReference type="PANTHER" id="PTHR11895">
    <property type="entry name" value="TRANSAMIDASE"/>
    <property type="match status" value="1"/>
</dbReference>
<dbReference type="Gramene" id="Pp3c3_2980V3.2">
    <property type="protein sequence ID" value="Pp3c3_2980V3.2"/>
    <property type="gene ID" value="Pp3c3_2980"/>
</dbReference>
<accession>A0A7I4DCK5</accession>
<dbReference type="InterPro" id="IPR000120">
    <property type="entry name" value="Amidase"/>
</dbReference>
<name>A0A7I4DCK5_PHYPA</name>
<dbReference type="InterPro" id="IPR020556">
    <property type="entry name" value="Amidase_CS"/>
</dbReference>
<keyword evidence="4" id="KW-1185">Reference proteome</keyword>
<dbReference type="EMBL" id="ABEU02000003">
    <property type="status" value="NOT_ANNOTATED_CDS"/>
    <property type="molecule type" value="Genomic_DNA"/>
</dbReference>
<dbReference type="PROSITE" id="PS00571">
    <property type="entry name" value="AMIDASES"/>
    <property type="match status" value="1"/>
</dbReference>
<dbReference type="InterPro" id="IPR023631">
    <property type="entry name" value="Amidase_dom"/>
</dbReference>
<dbReference type="Pfam" id="PF01425">
    <property type="entry name" value="Amidase"/>
    <property type="match status" value="1"/>
</dbReference>
<dbReference type="InterPro" id="IPR036928">
    <property type="entry name" value="AS_sf"/>
</dbReference>
<reference evidence="3" key="3">
    <citation type="submission" date="2020-12" db="UniProtKB">
        <authorList>
            <consortium name="EnsemblPlants"/>
        </authorList>
    </citation>
    <scope>IDENTIFICATION</scope>
</reference>
<dbReference type="KEGG" id="ppp:112280558"/>
<dbReference type="InParanoid" id="A0A7I4DCK5"/>
<reference evidence="3 4" key="1">
    <citation type="journal article" date="2008" name="Science">
        <title>The Physcomitrella genome reveals evolutionary insights into the conquest of land by plants.</title>
        <authorList>
            <person name="Rensing S."/>
            <person name="Lang D."/>
            <person name="Zimmer A."/>
            <person name="Terry A."/>
            <person name="Salamov A."/>
            <person name="Shapiro H."/>
            <person name="Nishiyama T."/>
            <person name="Perroud P.-F."/>
            <person name="Lindquist E."/>
            <person name="Kamisugi Y."/>
            <person name="Tanahashi T."/>
            <person name="Sakakibara K."/>
            <person name="Fujita T."/>
            <person name="Oishi K."/>
            <person name="Shin-I T."/>
            <person name="Kuroki Y."/>
            <person name="Toyoda A."/>
            <person name="Suzuki Y."/>
            <person name="Hashimoto A."/>
            <person name="Yamaguchi K."/>
            <person name="Sugano A."/>
            <person name="Kohara Y."/>
            <person name="Fujiyama A."/>
            <person name="Anterola A."/>
            <person name="Aoki S."/>
            <person name="Ashton N."/>
            <person name="Barbazuk W.B."/>
            <person name="Barker E."/>
            <person name="Bennetzen J."/>
            <person name="Bezanilla M."/>
            <person name="Blankenship R."/>
            <person name="Cho S.H."/>
            <person name="Dutcher S."/>
            <person name="Estelle M."/>
            <person name="Fawcett J.A."/>
            <person name="Gundlach H."/>
            <person name="Hanada K."/>
            <person name="Heyl A."/>
            <person name="Hicks K.A."/>
            <person name="Hugh J."/>
            <person name="Lohr M."/>
            <person name="Mayer K."/>
            <person name="Melkozernov A."/>
            <person name="Murata T."/>
            <person name="Nelson D."/>
            <person name="Pils B."/>
            <person name="Prigge M."/>
            <person name="Reiss B."/>
            <person name="Renner T."/>
            <person name="Rombauts S."/>
            <person name="Rushton P."/>
            <person name="Sanderfoot A."/>
            <person name="Schween G."/>
            <person name="Shiu S.-H."/>
            <person name="Stueber K."/>
            <person name="Theodoulou F.L."/>
            <person name="Tu H."/>
            <person name="Van de Peer Y."/>
            <person name="Verrier P.J."/>
            <person name="Waters E."/>
            <person name="Wood A."/>
            <person name="Yang L."/>
            <person name="Cove D."/>
            <person name="Cuming A."/>
            <person name="Hasebe M."/>
            <person name="Lucas S."/>
            <person name="Mishler D.B."/>
            <person name="Reski R."/>
            <person name="Grigoriev I."/>
            <person name="Quatrano R.S."/>
            <person name="Boore J.L."/>
        </authorList>
    </citation>
    <scope>NUCLEOTIDE SEQUENCE [LARGE SCALE GENOMIC DNA]</scope>
    <source>
        <strain evidence="3 4">cv. Gransden 2004</strain>
    </source>
</reference>
<gene>
    <name evidence="3" type="primary">LOC112280558</name>
</gene>
<proteinExistence type="inferred from homology"/>
<dbReference type="Gene3D" id="3.90.1300.10">
    <property type="entry name" value="Amidase signature (AS) domain"/>
    <property type="match status" value="1"/>
</dbReference>
<protein>
    <recommendedName>
        <fullName evidence="2">Amidase domain-containing protein</fullName>
    </recommendedName>
</protein>
<dbReference type="EnsemblPlants" id="Pp3c3_2980V3.2">
    <property type="protein sequence ID" value="Pp3c3_2980V3.2"/>
    <property type="gene ID" value="Pp3c3_2980"/>
</dbReference>
<sequence>MIAQSSSSKKSMLKSPCTLDVHTFLVGRPVEEVKDVDSYRAHLPERSVQASDLCTEFTEISPAMVVKVAASGGMELLSTEENSKAEYRYVTVRAPRLAGFPLKCFTWFLETGMTSSLILPKLKKDNLITKTLVESKYDEPPMYIPQFPREAARLVQEQMVLQVQPDTVPTDSVVSAVRCLPPQALDKVYNEVEDKQYSFRHWTIRDYAQAYISGRLTPIQVAERFISAVEDSQNQGMNLFSAMDSRDVLAQAAESAARYKKGQPLSVLDGVPIAVKDEIDCLPYATTGGTTWLGEVRQTKDDAQAVKCLRSCGAVMVGKTNMHELGMGTTGINPHYGATRNPYDKTRASGGSSGGSAAAVAAGICPAALGVDGGGSVRMPAGLCGVVGLKPTFGRTSNVGVLPLNWTVGMLGTLTGTVEDALIMYAAIQGALPHDHIVSFPPPANFPLLMDSHEETMRRGKLMGNLKFAKFSEWFNDSDEPIRKACCRAVRLVQQLYDTQVVEVTIPELEEMRLAHFVTIGSECFTSLGMDYQQSGLEASGGDVRVGFSIYESFNSREFIAAQQMRFRQMHYHNEIFKRADIIITPTTGATAPLLRRNAENCGELDYGLGAKLMRFLIAGNFLGLPAISVPIGHDEDGLPIGLQLIGRPWSEATLLHVAAVIERLCSSFREPPDVLYDLLL</sequence>
<evidence type="ECO:0000313" key="4">
    <source>
        <dbReference type="Proteomes" id="UP000006727"/>
    </source>
</evidence>
<dbReference type="GO" id="GO:0016811">
    <property type="term" value="F:hydrolase activity, acting on carbon-nitrogen (but not peptide) bonds, in linear amides"/>
    <property type="evidence" value="ECO:0007669"/>
    <property type="project" value="UniProtKB-ARBA"/>
</dbReference>
<organism evidence="3 4">
    <name type="scientific">Physcomitrium patens</name>
    <name type="common">Spreading-leaved earth moss</name>
    <name type="synonym">Physcomitrella patens</name>
    <dbReference type="NCBI Taxonomy" id="3218"/>
    <lineage>
        <taxon>Eukaryota</taxon>
        <taxon>Viridiplantae</taxon>
        <taxon>Streptophyta</taxon>
        <taxon>Embryophyta</taxon>
        <taxon>Bryophyta</taxon>
        <taxon>Bryophytina</taxon>
        <taxon>Bryopsida</taxon>
        <taxon>Funariidae</taxon>
        <taxon>Funariales</taxon>
        <taxon>Funariaceae</taxon>
        <taxon>Physcomitrium</taxon>
    </lineage>
</organism>
<dbReference type="RefSeq" id="XP_024371935.1">
    <property type="nucleotide sequence ID" value="XM_024516167.2"/>
</dbReference>
<reference evidence="3 4" key="2">
    <citation type="journal article" date="2018" name="Plant J.">
        <title>The Physcomitrella patens chromosome-scale assembly reveals moss genome structure and evolution.</title>
        <authorList>
            <person name="Lang D."/>
            <person name="Ullrich K.K."/>
            <person name="Murat F."/>
            <person name="Fuchs J."/>
            <person name="Jenkins J."/>
            <person name="Haas F.B."/>
            <person name="Piednoel M."/>
            <person name="Gundlach H."/>
            <person name="Van Bel M."/>
            <person name="Meyberg R."/>
            <person name="Vives C."/>
            <person name="Morata J."/>
            <person name="Symeonidi A."/>
            <person name="Hiss M."/>
            <person name="Muchero W."/>
            <person name="Kamisugi Y."/>
            <person name="Saleh O."/>
            <person name="Blanc G."/>
            <person name="Decker E.L."/>
            <person name="van Gessel N."/>
            <person name="Grimwood J."/>
            <person name="Hayes R.D."/>
            <person name="Graham S.W."/>
            <person name="Gunter L.E."/>
            <person name="McDaniel S.F."/>
            <person name="Hoernstein S.N.W."/>
            <person name="Larsson A."/>
            <person name="Li F.W."/>
            <person name="Perroud P.F."/>
            <person name="Phillips J."/>
            <person name="Ranjan P."/>
            <person name="Rokshar D.S."/>
            <person name="Rothfels C.J."/>
            <person name="Schneider L."/>
            <person name="Shu S."/>
            <person name="Stevenson D.W."/>
            <person name="Thummler F."/>
            <person name="Tillich M."/>
            <person name="Villarreal Aguilar J.C."/>
            <person name="Widiez T."/>
            <person name="Wong G.K."/>
            <person name="Wymore A."/>
            <person name="Zhang Y."/>
            <person name="Zimmer A.D."/>
            <person name="Quatrano R.S."/>
            <person name="Mayer K.F.X."/>
            <person name="Goodstein D."/>
            <person name="Casacuberta J.M."/>
            <person name="Vandepoele K."/>
            <person name="Reski R."/>
            <person name="Cuming A.C."/>
            <person name="Tuskan G.A."/>
            <person name="Maumus F."/>
            <person name="Salse J."/>
            <person name="Schmutz J."/>
            <person name="Rensing S.A."/>
        </authorList>
    </citation>
    <scope>NUCLEOTIDE SEQUENCE [LARGE SCALE GENOMIC DNA]</scope>
    <source>
        <strain evidence="3 4">cv. Gransden 2004</strain>
    </source>
</reference>
<dbReference type="AlphaFoldDB" id="A0A7I4DCK5"/>
<dbReference type="Proteomes" id="UP000006727">
    <property type="component" value="Chromosome 3"/>
</dbReference>
<evidence type="ECO:0000313" key="3">
    <source>
        <dbReference type="EnsemblPlants" id="Pp3c3_2980V3.2"/>
    </source>
</evidence>
<dbReference type="SUPFAM" id="SSF75304">
    <property type="entry name" value="Amidase signature (AS) enzymes"/>
    <property type="match status" value="1"/>
</dbReference>
<comment type="similarity">
    <text evidence="1">Belongs to the amidase family.</text>
</comment>
<dbReference type="GeneID" id="112280558"/>
<evidence type="ECO:0000256" key="1">
    <source>
        <dbReference type="ARBA" id="ARBA00009199"/>
    </source>
</evidence>
<evidence type="ECO:0000259" key="2">
    <source>
        <dbReference type="Pfam" id="PF01425"/>
    </source>
</evidence>
<feature type="domain" description="Amidase" evidence="2">
    <location>
        <begin position="232"/>
        <end position="656"/>
    </location>
</feature>
<dbReference type="PANTHER" id="PTHR11895:SF67">
    <property type="entry name" value="AMIDASE DOMAIN-CONTAINING PROTEIN"/>
    <property type="match status" value="1"/>
</dbReference>